<dbReference type="PANTHER" id="PTHR23236">
    <property type="entry name" value="EUKARYOTIC TRANSLATION INITIATION FACTOR 4B/4H"/>
    <property type="match status" value="1"/>
</dbReference>
<feature type="compositionally biased region" description="Basic and acidic residues" evidence="3">
    <location>
        <begin position="254"/>
        <end position="269"/>
    </location>
</feature>
<dbReference type="SUPFAM" id="SSF54928">
    <property type="entry name" value="RNA-binding domain, RBD"/>
    <property type="match status" value="1"/>
</dbReference>
<reference evidence="5" key="1">
    <citation type="submission" date="2022-07" db="EMBL/GenBank/DDBJ databases">
        <title>Genome Sequence of Physisporinus lineatus.</title>
        <authorList>
            <person name="Buettner E."/>
        </authorList>
    </citation>
    <scope>NUCLEOTIDE SEQUENCE</scope>
    <source>
        <strain evidence="5">VT162</strain>
    </source>
</reference>
<dbReference type="GO" id="GO:0019843">
    <property type="term" value="F:rRNA binding"/>
    <property type="evidence" value="ECO:0007669"/>
    <property type="project" value="TreeGrafter"/>
</dbReference>
<feature type="compositionally biased region" description="Polar residues" evidence="3">
    <location>
        <begin position="52"/>
        <end position="63"/>
    </location>
</feature>
<dbReference type="Gene3D" id="3.30.70.330">
    <property type="match status" value="1"/>
</dbReference>
<proteinExistence type="predicted"/>
<dbReference type="Proteomes" id="UP001212997">
    <property type="component" value="Unassembled WGS sequence"/>
</dbReference>
<keyword evidence="1 2" id="KW-0694">RNA-binding</keyword>
<name>A0AAD5YBR3_9APHY</name>
<evidence type="ECO:0000259" key="4">
    <source>
        <dbReference type="PROSITE" id="PS50102"/>
    </source>
</evidence>
<feature type="compositionally biased region" description="Polar residues" evidence="3">
    <location>
        <begin position="271"/>
        <end position="286"/>
    </location>
</feature>
<feature type="region of interest" description="Disordered" evidence="3">
    <location>
        <begin position="219"/>
        <end position="321"/>
    </location>
</feature>
<dbReference type="CDD" id="cd12400">
    <property type="entry name" value="RRM_Nop6"/>
    <property type="match status" value="1"/>
</dbReference>
<dbReference type="GO" id="GO:0005730">
    <property type="term" value="C:nucleolus"/>
    <property type="evidence" value="ECO:0007669"/>
    <property type="project" value="TreeGrafter"/>
</dbReference>
<feature type="compositionally biased region" description="Basic and acidic residues" evidence="3">
    <location>
        <begin position="227"/>
        <end position="243"/>
    </location>
</feature>
<feature type="compositionally biased region" description="Basic residues" evidence="3">
    <location>
        <begin position="244"/>
        <end position="253"/>
    </location>
</feature>
<evidence type="ECO:0000313" key="5">
    <source>
        <dbReference type="EMBL" id="KAJ3477144.1"/>
    </source>
</evidence>
<dbReference type="InterPro" id="IPR012677">
    <property type="entry name" value="Nucleotide-bd_a/b_plait_sf"/>
</dbReference>
<evidence type="ECO:0000256" key="1">
    <source>
        <dbReference type="ARBA" id="ARBA00022884"/>
    </source>
</evidence>
<dbReference type="SMART" id="SM00360">
    <property type="entry name" value="RRM"/>
    <property type="match status" value="1"/>
</dbReference>
<keyword evidence="6" id="KW-1185">Reference proteome</keyword>
<accession>A0AAD5YBR3</accession>
<feature type="region of interest" description="Disordered" evidence="3">
    <location>
        <begin position="1"/>
        <end position="132"/>
    </location>
</feature>
<dbReference type="PANTHER" id="PTHR23236:SF51">
    <property type="entry name" value="NUCLEOLAR PROTEIN 6"/>
    <property type="match status" value="1"/>
</dbReference>
<feature type="domain" description="RRM" evidence="4">
    <location>
        <begin position="139"/>
        <end position="222"/>
    </location>
</feature>
<feature type="compositionally biased region" description="Basic residues" evidence="3">
    <location>
        <begin position="298"/>
        <end position="308"/>
    </location>
</feature>
<feature type="compositionally biased region" description="Basic residues" evidence="3">
    <location>
        <begin position="7"/>
        <end position="24"/>
    </location>
</feature>
<dbReference type="PROSITE" id="PS50102">
    <property type="entry name" value="RRM"/>
    <property type="match status" value="1"/>
</dbReference>
<dbReference type="AlphaFoldDB" id="A0AAD5YBR3"/>
<feature type="compositionally biased region" description="Basic and acidic residues" evidence="3">
    <location>
        <begin position="73"/>
        <end position="83"/>
    </location>
</feature>
<dbReference type="InterPro" id="IPR034228">
    <property type="entry name" value="Nop6_RRM"/>
</dbReference>
<dbReference type="Pfam" id="PF00076">
    <property type="entry name" value="RRM_1"/>
    <property type="match status" value="1"/>
</dbReference>
<evidence type="ECO:0000256" key="3">
    <source>
        <dbReference type="SAM" id="MobiDB-lite"/>
    </source>
</evidence>
<protein>
    <recommendedName>
        <fullName evidence="4">RRM domain-containing protein</fullName>
    </recommendedName>
</protein>
<dbReference type="GO" id="GO:0042274">
    <property type="term" value="P:ribosomal small subunit biogenesis"/>
    <property type="evidence" value="ECO:0007669"/>
    <property type="project" value="TreeGrafter"/>
</dbReference>
<gene>
    <name evidence="5" type="ORF">NLI96_g10670</name>
</gene>
<dbReference type="EMBL" id="JANAWD010000626">
    <property type="protein sequence ID" value="KAJ3477144.1"/>
    <property type="molecule type" value="Genomic_DNA"/>
</dbReference>
<evidence type="ECO:0000313" key="6">
    <source>
        <dbReference type="Proteomes" id="UP001212997"/>
    </source>
</evidence>
<organism evidence="5 6">
    <name type="scientific">Meripilus lineatus</name>
    <dbReference type="NCBI Taxonomy" id="2056292"/>
    <lineage>
        <taxon>Eukaryota</taxon>
        <taxon>Fungi</taxon>
        <taxon>Dikarya</taxon>
        <taxon>Basidiomycota</taxon>
        <taxon>Agaricomycotina</taxon>
        <taxon>Agaricomycetes</taxon>
        <taxon>Polyporales</taxon>
        <taxon>Meripilaceae</taxon>
        <taxon>Meripilus</taxon>
    </lineage>
</organism>
<comment type="caution">
    <text evidence="5">The sequence shown here is derived from an EMBL/GenBank/DDBJ whole genome shotgun (WGS) entry which is preliminary data.</text>
</comment>
<dbReference type="InterPro" id="IPR035979">
    <property type="entry name" value="RBD_domain_sf"/>
</dbReference>
<dbReference type="InterPro" id="IPR000504">
    <property type="entry name" value="RRM_dom"/>
</dbReference>
<evidence type="ECO:0000256" key="2">
    <source>
        <dbReference type="PROSITE-ProRule" id="PRU00176"/>
    </source>
</evidence>
<sequence>MSSTTKLTKKQKKALAFRSRKGKPSKSSDDLLDTEDNAIPISEDQDLVDTDQVVSQEVSSISKPPSEGKKRKRDQEQKQEKPVENGPTVGSEKSAKSKKRKSVTDEYDAPAQTEEGEGESGPAKKKRKGVPKEDIKQRFILFVGNLKYTTTREEVEAHFSACDPPPSVRLMAPKPSASGKTTAKSKGFAFVEFGDKIGLQKALRLHHSELDGRRINVELTAGGGGKSESRLSKLKERNKELHEQRKKRLAKTKSGKESDETEPAGDKPSRYSATSGIGHTPTTKRTWTVGDVVEDKKTKKRGSKKRVPRPQGTGVNAIPVG</sequence>